<gene>
    <name evidence="1" type="ORF">ACG00X_15505</name>
</gene>
<evidence type="ECO:0000313" key="2">
    <source>
        <dbReference type="Proteomes" id="UP001606305"/>
    </source>
</evidence>
<reference evidence="1 2" key="1">
    <citation type="submission" date="2024-09" db="EMBL/GenBank/DDBJ databases">
        <title>Novel species of the genus Pelomonas and Roseateles isolated from streams.</title>
        <authorList>
            <person name="Lu H."/>
        </authorList>
    </citation>
    <scope>NUCLEOTIDE SEQUENCE [LARGE SCALE GENOMIC DNA]</scope>
    <source>
        <strain evidence="1 2">BYS96W</strain>
    </source>
</reference>
<dbReference type="RefSeq" id="WP_394489098.1">
    <property type="nucleotide sequence ID" value="NZ_JBIGIA010000011.1"/>
</dbReference>
<keyword evidence="2" id="KW-1185">Reference proteome</keyword>
<proteinExistence type="predicted"/>
<organism evidence="1 2">
    <name type="scientific">Pelomonas nitida</name>
    <dbReference type="NCBI Taxonomy" id="3299027"/>
    <lineage>
        <taxon>Bacteria</taxon>
        <taxon>Pseudomonadati</taxon>
        <taxon>Pseudomonadota</taxon>
        <taxon>Betaproteobacteria</taxon>
        <taxon>Burkholderiales</taxon>
        <taxon>Sphaerotilaceae</taxon>
        <taxon>Roseateles</taxon>
    </lineage>
</organism>
<protein>
    <submittedName>
        <fullName evidence="1">Uncharacterized protein</fullName>
    </submittedName>
</protein>
<comment type="caution">
    <text evidence="1">The sequence shown here is derived from an EMBL/GenBank/DDBJ whole genome shotgun (WGS) entry which is preliminary data.</text>
</comment>
<dbReference type="EMBL" id="JBIGIA010000011">
    <property type="protein sequence ID" value="MFG6458245.1"/>
    <property type="molecule type" value="Genomic_DNA"/>
</dbReference>
<name>A0ABW7G8G5_9BURK</name>
<evidence type="ECO:0000313" key="1">
    <source>
        <dbReference type="EMBL" id="MFG6458245.1"/>
    </source>
</evidence>
<sequence>MKLKREPVLRAEYRALLRQADGSQIEALFYCFDDSMASLDEPCRLIVKFNGEELKGTDRDFFAALDKVRLQLEARGILPLVNGANKTSYPSSMARDMGSGLSVYRLQLGKPMGDLEDLVQTFEANIIDQVSSVADQRSFVEQWHKSFAK</sequence>
<dbReference type="Proteomes" id="UP001606305">
    <property type="component" value="Unassembled WGS sequence"/>
</dbReference>
<accession>A0ABW7G8G5</accession>